<evidence type="ECO:0000313" key="11">
    <source>
        <dbReference type="EMBL" id="KAJ8299980.1"/>
    </source>
</evidence>
<name>A0ABQ9E8Z5_TEGGR</name>
<dbReference type="InterPro" id="IPR002303">
    <property type="entry name" value="Valyl-tRNA_ligase"/>
</dbReference>
<sequence>MLIIETNYFCIIQAVRDGDLKLIPDMHNKTWYHWLENSRDWCISRQLWWGHRIPAYFVTVDDPNIPPGSDIDDNYWVCGRTEEEARKNAAEKFKVPEDKISLKQGITLIMQISCYIVDEDVLDTWFSSGLFPFSVFGWPDETEDLQMYYPTTLLETGHDILFFWVARMVFFGQALLGKLPFKENLHKRLEDGNLEEKELKKAKEGQKADYPQGIPECGTDALRFALLAYTSQGRDINLDVLRVQGYRFFCNKLWNAAKFALNALGDNFKPCSQRKLTGKETQMDIWILSRLSQAVEQNVLNLPFYGSDEESKNTCRQVIYTCLDVGLRLLHPMMPFITEELYQRLPRRNNSDPPSLCVTSFPEMSDLFYQF</sequence>
<accession>A0ABQ9E8Z5</accession>
<keyword evidence="7" id="KW-0030">Aminoacyl-tRNA synthetase</keyword>
<keyword evidence="6" id="KW-0648">Protein biosynthesis</keyword>
<evidence type="ECO:0000256" key="8">
    <source>
        <dbReference type="ARBA" id="ARBA00029936"/>
    </source>
</evidence>
<evidence type="ECO:0000256" key="7">
    <source>
        <dbReference type="ARBA" id="ARBA00023146"/>
    </source>
</evidence>
<feature type="domain" description="Aminoacyl-tRNA synthetase class Ia" evidence="9">
    <location>
        <begin position="11"/>
        <end position="239"/>
    </location>
</feature>
<gene>
    <name evidence="11" type="ORF">KUTeg_021499</name>
</gene>
<evidence type="ECO:0000259" key="10">
    <source>
        <dbReference type="Pfam" id="PF08264"/>
    </source>
</evidence>
<dbReference type="Proteomes" id="UP001217089">
    <property type="component" value="Unassembled WGS sequence"/>
</dbReference>
<protein>
    <recommendedName>
        <fullName evidence="2">valine--tRNA ligase</fullName>
        <ecNumber evidence="2">6.1.1.9</ecNumber>
    </recommendedName>
    <alternativeName>
        <fullName evidence="8">Valyl-tRNA synthetase</fullName>
    </alternativeName>
</protein>
<keyword evidence="4" id="KW-0547">Nucleotide-binding</keyword>
<keyword evidence="5" id="KW-0067">ATP-binding</keyword>
<dbReference type="Pfam" id="PF08264">
    <property type="entry name" value="Anticodon_1"/>
    <property type="match status" value="1"/>
</dbReference>
<evidence type="ECO:0000256" key="5">
    <source>
        <dbReference type="ARBA" id="ARBA00022840"/>
    </source>
</evidence>
<feature type="domain" description="Methionyl/Valyl/Leucyl/Isoleucyl-tRNA synthetase anticodon-binding" evidence="10">
    <location>
        <begin position="304"/>
        <end position="365"/>
    </location>
</feature>
<dbReference type="EC" id="6.1.1.9" evidence="2"/>
<evidence type="ECO:0000256" key="4">
    <source>
        <dbReference type="ARBA" id="ARBA00022741"/>
    </source>
</evidence>
<keyword evidence="3" id="KW-0436">Ligase</keyword>
<comment type="similarity">
    <text evidence="1">Belongs to the class-I aminoacyl-tRNA synthetase family.</text>
</comment>
<dbReference type="CDD" id="cd07962">
    <property type="entry name" value="Anticodon_Ia_Val"/>
    <property type="match status" value="1"/>
</dbReference>
<organism evidence="11 12">
    <name type="scientific">Tegillarca granosa</name>
    <name type="common">Malaysian cockle</name>
    <name type="synonym">Anadara granosa</name>
    <dbReference type="NCBI Taxonomy" id="220873"/>
    <lineage>
        <taxon>Eukaryota</taxon>
        <taxon>Metazoa</taxon>
        <taxon>Spiralia</taxon>
        <taxon>Lophotrochozoa</taxon>
        <taxon>Mollusca</taxon>
        <taxon>Bivalvia</taxon>
        <taxon>Autobranchia</taxon>
        <taxon>Pteriomorphia</taxon>
        <taxon>Arcoida</taxon>
        <taxon>Arcoidea</taxon>
        <taxon>Arcidae</taxon>
        <taxon>Tegillarca</taxon>
    </lineage>
</organism>
<evidence type="ECO:0000256" key="2">
    <source>
        <dbReference type="ARBA" id="ARBA00013169"/>
    </source>
</evidence>
<dbReference type="Gene3D" id="1.10.730.10">
    <property type="entry name" value="Isoleucyl-tRNA Synthetase, Domain 1"/>
    <property type="match status" value="2"/>
</dbReference>
<dbReference type="EMBL" id="JARBDR010000919">
    <property type="protein sequence ID" value="KAJ8299980.1"/>
    <property type="molecule type" value="Genomic_DNA"/>
</dbReference>
<evidence type="ECO:0000256" key="6">
    <source>
        <dbReference type="ARBA" id="ARBA00022917"/>
    </source>
</evidence>
<proteinExistence type="inferred from homology"/>
<comment type="caution">
    <text evidence="11">The sequence shown here is derived from an EMBL/GenBank/DDBJ whole genome shotgun (WGS) entry which is preliminary data.</text>
</comment>
<dbReference type="InterPro" id="IPR009080">
    <property type="entry name" value="tRNAsynth_Ia_anticodon-bd"/>
</dbReference>
<keyword evidence="12" id="KW-1185">Reference proteome</keyword>
<dbReference type="Pfam" id="PF00133">
    <property type="entry name" value="tRNA-synt_1"/>
    <property type="match status" value="1"/>
</dbReference>
<evidence type="ECO:0000313" key="12">
    <source>
        <dbReference type="Proteomes" id="UP001217089"/>
    </source>
</evidence>
<dbReference type="Gene3D" id="3.40.50.620">
    <property type="entry name" value="HUPs"/>
    <property type="match status" value="1"/>
</dbReference>
<dbReference type="InterPro" id="IPR013155">
    <property type="entry name" value="M/V/L/I-tRNA-synth_anticd-bd"/>
</dbReference>
<evidence type="ECO:0000259" key="9">
    <source>
        <dbReference type="Pfam" id="PF00133"/>
    </source>
</evidence>
<dbReference type="SUPFAM" id="SSF52374">
    <property type="entry name" value="Nucleotidylyl transferase"/>
    <property type="match status" value="1"/>
</dbReference>
<dbReference type="PANTHER" id="PTHR11946:SF109">
    <property type="entry name" value="VALINE--TRNA LIGASE"/>
    <property type="match status" value="1"/>
</dbReference>
<dbReference type="InterPro" id="IPR002300">
    <property type="entry name" value="aa-tRNA-synth_Ia"/>
</dbReference>
<dbReference type="PANTHER" id="PTHR11946">
    <property type="entry name" value="VALYL-TRNA SYNTHETASES"/>
    <property type="match status" value="1"/>
</dbReference>
<reference evidence="11 12" key="1">
    <citation type="submission" date="2022-12" db="EMBL/GenBank/DDBJ databases">
        <title>Chromosome-level genome of Tegillarca granosa.</title>
        <authorList>
            <person name="Kim J."/>
        </authorList>
    </citation>
    <scope>NUCLEOTIDE SEQUENCE [LARGE SCALE GENOMIC DNA]</scope>
    <source>
        <strain evidence="11">Teg-2019</strain>
        <tissue evidence="11">Adductor muscle</tissue>
    </source>
</reference>
<evidence type="ECO:0000256" key="3">
    <source>
        <dbReference type="ARBA" id="ARBA00022598"/>
    </source>
</evidence>
<dbReference type="InterPro" id="IPR033705">
    <property type="entry name" value="Anticodon_Ia_Val"/>
</dbReference>
<dbReference type="InterPro" id="IPR014729">
    <property type="entry name" value="Rossmann-like_a/b/a_fold"/>
</dbReference>
<dbReference type="SUPFAM" id="SSF47323">
    <property type="entry name" value="Anticodon-binding domain of a subclass of class I aminoacyl-tRNA synthetases"/>
    <property type="match status" value="1"/>
</dbReference>
<evidence type="ECO:0000256" key="1">
    <source>
        <dbReference type="ARBA" id="ARBA00005594"/>
    </source>
</evidence>